<dbReference type="Gene3D" id="3.40.640.10">
    <property type="entry name" value="Type I PLP-dependent aspartate aminotransferase-like (Major domain)"/>
    <property type="match status" value="1"/>
</dbReference>
<keyword evidence="2" id="KW-0032">Aminotransferase</keyword>
<dbReference type="Proteomes" id="UP000007264">
    <property type="component" value="Unassembled WGS sequence"/>
</dbReference>
<dbReference type="EMBL" id="AGSI01000001">
    <property type="protein sequence ID" value="EIE27589.1"/>
    <property type="molecule type" value="Genomic_DNA"/>
</dbReference>
<dbReference type="GO" id="GO:0004141">
    <property type="term" value="F:dethiobiotin synthase activity"/>
    <property type="evidence" value="ECO:0007669"/>
    <property type="project" value="TreeGrafter"/>
</dbReference>
<dbReference type="SUPFAM" id="SSF53383">
    <property type="entry name" value="PLP-dependent transferases"/>
    <property type="match status" value="1"/>
</dbReference>
<dbReference type="PANTHER" id="PTHR42684:SF3">
    <property type="entry name" value="ADENOSYLMETHIONINE-8-AMINO-7-OXONONANOATE AMINOTRANSFERASE"/>
    <property type="match status" value="1"/>
</dbReference>
<evidence type="ECO:0000313" key="6">
    <source>
        <dbReference type="Proteomes" id="UP000007264"/>
    </source>
</evidence>
<dbReference type="InterPro" id="IPR015422">
    <property type="entry name" value="PyrdxlP-dep_Trfase_small"/>
</dbReference>
<dbReference type="SUPFAM" id="SSF52540">
    <property type="entry name" value="P-loop containing nucleoside triphosphate hydrolases"/>
    <property type="match status" value="1"/>
</dbReference>
<gene>
    <name evidence="5" type="ORF">COCSUDRAFT_810</name>
</gene>
<comment type="subcellular location">
    <subcellularLocation>
        <location evidence="1">Mitochondrion</location>
    </subcellularLocation>
</comment>
<evidence type="ECO:0000256" key="1">
    <source>
        <dbReference type="ARBA" id="ARBA00004173"/>
    </source>
</evidence>
<dbReference type="GO" id="GO:0004015">
    <property type="term" value="F:adenosylmethionine-8-amino-7-oxononanoate transaminase activity"/>
    <property type="evidence" value="ECO:0007669"/>
    <property type="project" value="TreeGrafter"/>
</dbReference>
<reference evidence="5 6" key="1">
    <citation type="journal article" date="2012" name="Genome Biol.">
        <title>The genome of the polar eukaryotic microalga coccomyxa subellipsoidea reveals traits of cold adaptation.</title>
        <authorList>
            <person name="Blanc G."/>
            <person name="Agarkova I."/>
            <person name="Grimwood J."/>
            <person name="Kuo A."/>
            <person name="Brueggeman A."/>
            <person name="Dunigan D."/>
            <person name="Gurnon J."/>
            <person name="Ladunga I."/>
            <person name="Lindquist E."/>
            <person name="Lucas S."/>
            <person name="Pangilinan J."/>
            <person name="Proschold T."/>
            <person name="Salamov A."/>
            <person name="Schmutz J."/>
            <person name="Weeks D."/>
            <person name="Yamada T."/>
            <person name="Claverie J.M."/>
            <person name="Grigoriev I."/>
            <person name="Van Etten J."/>
            <person name="Lomsadze A."/>
            <person name="Borodovsky M."/>
        </authorList>
    </citation>
    <scope>NUCLEOTIDE SEQUENCE [LARGE SCALE GENOMIC DNA]</scope>
    <source>
        <strain evidence="5 6">C-169</strain>
    </source>
</reference>
<dbReference type="AlphaFoldDB" id="I0ZAC0"/>
<sequence length="638" mass="69718">MALLETAGGPASPSPSGRLQCDVWRPLRLPGVLVGDGRLGGISTTIAAQECLLLRGYDLAAIVLMDSGLANWKYLREHFGGRVPVIGLPPCSQPPEPSWDGIDEALQEWLHKTRQPMSELRGLLQQHHDNRVARLLELGPKAEAAIWWPTTQHGLVRSQDVQTIDARSGEHFHVLSSDGSGASSIEARYDGCASWWTQGVNKELQPRLTQALAYAAARYGHVMHPENAHEPAVACAEALLGGVGHGWADRVFFSADGSSAVEIALKMAFRAYMHDNPGSEECSLEVVGLTDGYHGDTLGCMDAVAPSVYNGPRQTPWYKGRGLFLCPARAALVRGKWRVNYDEHTSGEVHSLGEAPGLSREFDSLEDLFDRKRWSDDGDLATHYEHLIDGELDRYEAERGPGARLTACIVEPLVQGANCMQMVDPLFQSVLARRCRDRGMLLIFDEIFAGLWRLGTAAAWTRLGVMPDISCYAKLLTGGMVPLAATLASKRVFEAFLGPNKIDALLHGHSYSGYPIGCAVAVEALKLYTDAECRNSPACSEPCGRLVELWDEQLLKELSMHERVARVVALGTVVAAEIQPQAGQAAGYGSHEAKSVVMWLRRHGVYARPLGNVVYLMVTPTTHPSQSRQLLETLIRAI</sequence>
<dbReference type="InterPro" id="IPR015424">
    <property type="entry name" value="PyrdxlP-dep_Trfase"/>
</dbReference>
<accession>I0ZAC0</accession>
<feature type="non-terminal residue" evidence="5">
    <location>
        <position position="638"/>
    </location>
</feature>
<dbReference type="GO" id="GO:0030170">
    <property type="term" value="F:pyridoxal phosphate binding"/>
    <property type="evidence" value="ECO:0007669"/>
    <property type="project" value="InterPro"/>
</dbReference>
<evidence type="ECO:0000256" key="4">
    <source>
        <dbReference type="ARBA" id="ARBA00022898"/>
    </source>
</evidence>
<dbReference type="eggNOG" id="KOG1401">
    <property type="taxonomic scope" value="Eukaryota"/>
</dbReference>
<evidence type="ECO:0000313" key="5">
    <source>
        <dbReference type="EMBL" id="EIE27589.1"/>
    </source>
</evidence>
<dbReference type="STRING" id="574566.I0ZAC0"/>
<evidence type="ECO:0000256" key="3">
    <source>
        <dbReference type="ARBA" id="ARBA00022679"/>
    </source>
</evidence>
<keyword evidence="4" id="KW-0663">Pyridoxal phosphate</keyword>
<dbReference type="InterPro" id="IPR015421">
    <property type="entry name" value="PyrdxlP-dep_Trfase_major"/>
</dbReference>
<keyword evidence="3 5" id="KW-0808">Transferase</keyword>
<dbReference type="Gene3D" id="3.90.1150.10">
    <property type="entry name" value="Aspartate Aminotransferase, domain 1"/>
    <property type="match status" value="1"/>
</dbReference>
<dbReference type="InterPro" id="IPR005814">
    <property type="entry name" value="Aminotrans_3"/>
</dbReference>
<dbReference type="GO" id="GO:0005739">
    <property type="term" value="C:mitochondrion"/>
    <property type="evidence" value="ECO:0007669"/>
    <property type="project" value="UniProtKB-SubCell"/>
</dbReference>
<dbReference type="GO" id="GO:0009102">
    <property type="term" value="P:biotin biosynthetic process"/>
    <property type="evidence" value="ECO:0007669"/>
    <property type="project" value="TreeGrafter"/>
</dbReference>
<dbReference type="OrthoDB" id="425114at2759"/>
<organism evidence="5 6">
    <name type="scientific">Coccomyxa subellipsoidea (strain C-169)</name>
    <name type="common">Green microalga</name>
    <dbReference type="NCBI Taxonomy" id="574566"/>
    <lineage>
        <taxon>Eukaryota</taxon>
        <taxon>Viridiplantae</taxon>
        <taxon>Chlorophyta</taxon>
        <taxon>core chlorophytes</taxon>
        <taxon>Trebouxiophyceae</taxon>
        <taxon>Trebouxiophyceae incertae sedis</taxon>
        <taxon>Coccomyxaceae</taxon>
        <taxon>Coccomyxa</taxon>
        <taxon>Coccomyxa subellipsoidea</taxon>
    </lineage>
</organism>
<dbReference type="InterPro" id="IPR049704">
    <property type="entry name" value="Aminotrans_3_PPA_site"/>
</dbReference>
<keyword evidence="6" id="KW-1185">Reference proteome</keyword>
<dbReference type="RefSeq" id="XP_005652133.1">
    <property type="nucleotide sequence ID" value="XM_005652076.1"/>
</dbReference>
<dbReference type="Gene3D" id="3.40.50.300">
    <property type="entry name" value="P-loop containing nucleotide triphosphate hydrolases"/>
    <property type="match status" value="1"/>
</dbReference>
<proteinExistence type="predicted"/>
<protein>
    <submittedName>
        <fullName evidence="5">PLP-dependent transferase</fullName>
    </submittedName>
</protein>
<dbReference type="Pfam" id="PF00202">
    <property type="entry name" value="Aminotran_3"/>
    <property type="match status" value="2"/>
</dbReference>
<dbReference type="PROSITE" id="PS00600">
    <property type="entry name" value="AA_TRANSFER_CLASS_3"/>
    <property type="match status" value="1"/>
</dbReference>
<dbReference type="PANTHER" id="PTHR42684">
    <property type="entry name" value="ADENOSYLMETHIONINE-8-AMINO-7-OXONONANOATE AMINOTRANSFERASE"/>
    <property type="match status" value="1"/>
</dbReference>
<dbReference type="CDD" id="cd03109">
    <property type="entry name" value="DTBS"/>
    <property type="match status" value="1"/>
</dbReference>
<name>I0ZAC0_COCSC</name>
<evidence type="ECO:0000256" key="2">
    <source>
        <dbReference type="ARBA" id="ARBA00022576"/>
    </source>
</evidence>
<dbReference type="GeneID" id="17045604"/>
<dbReference type="InterPro" id="IPR027417">
    <property type="entry name" value="P-loop_NTPase"/>
</dbReference>
<dbReference type="KEGG" id="csl:COCSUDRAFT_810"/>
<comment type="caution">
    <text evidence="5">The sequence shown here is derived from an EMBL/GenBank/DDBJ whole genome shotgun (WGS) entry which is preliminary data.</text>
</comment>